<evidence type="ECO:0000256" key="1">
    <source>
        <dbReference type="SAM" id="MobiDB-lite"/>
    </source>
</evidence>
<evidence type="ECO:0000313" key="4">
    <source>
        <dbReference type="Proteomes" id="UP001046870"/>
    </source>
</evidence>
<feature type="compositionally biased region" description="Acidic residues" evidence="1">
    <location>
        <begin position="63"/>
        <end position="73"/>
    </location>
</feature>
<feature type="transmembrane region" description="Helical" evidence="2">
    <location>
        <begin position="12"/>
        <end position="35"/>
    </location>
</feature>
<proteinExistence type="predicted"/>
<keyword evidence="2" id="KW-0472">Membrane</keyword>
<organism evidence="3 4">
    <name type="scientific">Megalops atlanticus</name>
    <name type="common">Tarpon</name>
    <name type="synonym">Clupea gigantea</name>
    <dbReference type="NCBI Taxonomy" id="7932"/>
    <lineage>
        <taxon>Eukaryota</taxon>
        <taxon>Metazoa</taxon>
        <taxon>Chordata</taxon>
        <taxon>Craniata</taxon>
        <taxon>Vertebrata</taxon>
        <taxon>Euteleostomi</taxon>
        <taxon>Actinopterygii</taxon>
        <taxon>Neopterygii</taxon>
        <taxon>Teleostei</taxon>
        <taxon>Elopiformes</taxon>
        <taxon>Megalopidae</taxon>
        <taxon>Megalops</taxon>
    </lineage>
</organism>
<dbReference type="EMBL" id="JAFDVH010000003">
    <property type="protein sequence ID" value="KAG7483882.1"/>
    <property type="molecule type" value="Genomic_DNA"/>
</dbReference>
<name>A0A9D3QCP9_MEGAT</name>
<keyword evidence="2" id="KW-0812">Transmembrane</keyword>
<feature type="region of interest" description="Disordered" evidence="1">
    <location>
        <begin position="58"/>
        <end position="136"/>
    </location>
</feature>
<dbReference type="Proteomes" id="UP001046870">
    <property type="component" value="Chromosome 3"/>
</dbReference>
<gene>
    <name evidence="3" type="ORF">MATL_G00043000</name>
</gene>
<evidence type="ECO:0000313" key="3">
    <source>
        <dbReference type="EMBL" id="KAG7483882.1"/>
    </source>
</evidence>
<dbReference type="OrthoDB" id="8924719at2759"/>
<keyword evidence="4" id="KW-1185">Reference proteome</keyword>
<reference evidence="3" key="1">
    <citation type="submission" date="2021-01" db="EMBL/GenBank/DDBJ databases">
        <authorList>
            <person name="Zahm M."/>
            <person name="Roques C."/>
            <person name="Cabau C."/>
            <person name="Klopp C."/>
            <person name="Donnadieu C."/>
            <person name="Jouanno E."/>
            <person name="Lampietro C."/>
            <person name="Louis A."/>
            <person name="Herpin A."/>
            <person name="Echchiki A."/>
            <person name="Berthelot C."/>
            <person name="Parey E."/>
            <person name="Roest-Crollius H."/>
            <person name="Braasch I."/>
            <person name="Postlethwait J."/>
            <person name="Bobe J."/>
            <person name="Montfort J."/>
            <person name="Bouchez O."/>
            <person name="Begum T."/>
            <person name="Mejri S."/>
            <person name="Adams A."/>
            <person name="Chen W.-J."/>
            <person name="Guiguen Y."/>
        </authorList>
    </citation>
    <scope>NUCLEOTIDE SEQUENCE</scope>
    <source>
        <strain evidence="3">YG-15Mar2019-1</strain>
        <tissue evidence="3">Brain</tissue>
    </source>
</reference>
<comment type="caution">
    <text evidence="3">The sequence shown here is derived from an EMBL/GenBank/DDBJ whole genome shotgun (WGS) entry which is preliminary data.</text>
</comment>
<dbReference type="AlphaFoldDB" id="A0A9D3QCP9"/>
<feature type="compositionally biased region" description="Low complexity" evidence="1">
    <location>
        <begin position="96"/>
        <end position="119"/>
    </location>
</feature>
<evidence type="ECO:0000256" key="2">
    <source>
        <dbReference type="SAM" id="Phobius"/>
    </source>
</evidence>
<sequence length="136" mass="14042">MSHLKRCAYPAVIGAAIGGMLVATIGTILLFMYIIRNRNNNPRLHDMIFGLQHSQSRENINFPEDETIGEIEGDGGAGGEHSSQATEHSPRAVGLSPGSSTGPAAASASPASASQGPPTGDDDEPVNVTITVMATS</sequence>
<accession>A0A9D3QCP9</accession>
<protein>
    <submittedName>
        <fullName evidence="3">Uncharacterized protein</fullName>
    </submittedName>
</protein>
<keyword evidence="2" id="KW-1133">Transmembrane helix</keyword>